<accession>A0AAV4ELS7</accession>
<proteinExistence type="predicted"/>
<dbReference type="Proteomes" id="UP000762676">
    <property type="component" value="Unassembled WGS sequence"/>
</dbReference>
<keyword evidence="2" id="KW-1185">Reference proteome</keyword>
<evidence type="ECO:0000313" key="1">
    <source>
        <dbReference type="EMBL" id="GFR61560.1"/>
    </source>
</evidence>
<protein>
    <submittedName>
        <fullName evidence="1">Chromosome 3 open reading frame 33</fullName>
    </submittedName>
</protein>
<dbReference type="PANTHER" id="PTHR28434:SF1">
    <property type="entry name" value="PROTEIN C3ORF33"/>
    <property type="match status" value="1"/>
</dbReference>
<dbReference type="InterPro" id="IPR042421">
    <property type="entry name" value="C3orf33-like"/>
</dbReference>
<reference evidence="1 2" key="1">
    <citation type="journal article" date="2021" name="Elife">
        <title>Chloroplast acquisition without the gene transfer in kleptoplastic sea slugs, Plakobranchus ocellatus.</title>
        <authorList>
            <person name="Maeda T."/>
            <person name="Takahashi S."/>
            <person name="Yoshida T."/>
            <person name="Shimamura S."/>
            <person name="Takaki Y."/>
            <person name="Nagai Y."/>
            <person name="Toyoda A."/>
            <person name="Suzuki Y."/>
            <person name="Arimoto A."/>
            <person name="Ishii H."/>
            <person name="Satoh N."/>
            <person name="Nishiyama T."/>
            <person name="Hasebe M."/>
            <person name="Maruyama T."/>
            <person name="Minagawa J."/>
            <person name="Obokata J."/>
            <person name="Shigenobu S."/>
        </authorList>
    </citation>
    <scope>NUCLEOTIDE SEQUENCE [LARGE SCALE GENOMIC DNA]</scope>
</reference>
<sequence length="179" mass="20825">MISEPPPEQHTEASVHNFIDAHIRELKWTAYGLAGLGAFIVLRRIKAATKFSHVADIPPHFTSKNYRLQGHVRKISDCGELYVEHIPIFQLNTFSRRVDSRNLLRVNVAGVSLTPEAVKWLTITTLDKHIWFRLMETKNTLLDCDVTLKQVKTSREKQDMSQFFWPHFLAPWVHRRINV</sequence>
<name>A0AAV4ELS7_9GAST</name>
<dbReference type="GO" id="GO:0005615">
    <property type="term" value="C:extracellular space"/>
    <property type="evidence" value="ECO:0007669"/>
    <property type="project" value="TreeGrafter"/>
</dbReference>
<dbReference type="PANTHER" id="PTHR28434">
    <property type="entry name" value="PROTEIN C3ORF33"/>
    <property type="match status" value="1"/>
</dbReference>
<gene>
    <name evidence="1" type="ORF">ElyMa_005435300</name>
</gene>
<organism evidence="1 2">
    <name type="scientific">Elysia marginata</name>
    <dbReference type="NCBI Taxonomy" id="1093978"/>
    <lineage>
        <taxon>Eukaryota</taxon>
        <taxon>Metazoa</taxon>
        <taxon>Spiralia</taxon>
        <taxon>Lophotrochozoa</taxon>
        <taxon>Mollusca</taxon>
        <taxon>Gastropoda</taxon>
        <taxon>Heterobranchia</taxon>
        <taxon>Euthyneura</taxon>
        <taxon>Panpulmonata</taxon>
        <taxon>Sacoglossa</taxon>
        <taxon>Placobranchoidea</taxon>
        <taxon>Plakobranchidae</taxon>
        <taxon>Elysia</taxon>
    </lineage>
</organism>
<evidence type="ECO:0000313" key="2">
    <source>
        <dbReference type="Proteomes" id="UP000762676"/>
    </source>
</evidence>
<dbReference type="AlphaFoldDB" id="A0AAV4ELS7"/>
<dbReference type="EMBL" id="BMAT01010843">
    <property type="protein sequence ID" value="GFR61560.1"/>
    <property type="molecule type" value="Genomic_DNA"/>
</dbReference>
<comment type="caution">
    <text evidence="1">The sequence shown here is derived from an EMBL/GenBank/DDBJ whole genome shotgun (WGS) entry which is preliminary data.</text>
</comment>